<dbReference type="PANTHER" id="PTHR23301">
    <property type="entry name" value="CHITIN BINDING PERITROPHIN-A"/>
    <property type="match status" value="1"/>
</dbReference>
<feature type="compositionally biased region" description="Acidic residues" evidence="6">
    <location>
        <begin position="72"/>
        <end position="86"/>
    </location>
</feature>
<dbReference type="PANTHER" id="PTHR23301:SF0">
    <property type="entry name" value="CHITIN-BINDING TYPE-2 DOMAIN-CONTAINING PROTEIN-RELATED"/>
    <property type="match status" value="1"/>
</dbReference>
<dbReference type="Gene3D" id="2.170.140.10">
    <property type="entry name" value="Chitin binding domain"/>
    <property type="match status" value="2"/>
</dbReference>
<keyword evidence="5" id="KW-0325">Glycoprotein</keyword>
<dbReference type="HOGENOM" id="CLU_089077_0_0_1"/>
<dbReference type="STRING" id="36166.T1GK39"/>
<keyword evidence="2" id="KW-0732">Signal</keyword>
<dbReference type="PROSITE" id="PS50940">
    <property type="entry name" value="CHIT_BIND_II"/>
    <property type="match status" value="2"/>
</dbReference>
<evidence type="ECO:0000256" key="4">
    <source>
        <dbReference type="ARBA" id="ARBA00023157"/>
    </source>
</evidence>
<keyword evidence="4" id="KW-1015">Disulfide bond</keyword>
<evidence type="ECO:0000259" key="7">
    <source>
        <dbReference type="PROSITE" id="PS50940"/>
    </source>
</evidence>
<keyword evidence="3" id="KW-0677">Repeat</keyword>
<keyword evidence="9" id="KW-1185">Reference proteome</keyword>
<protein>
    <recommendedName>
        <fullName evidence="7">Chitin-binding type-2 domain-containing protein</fullName>
    </recommendedName>
</protein>
<evidence type="ECO:0000256" key="3">
    <source>
        <dbReference type="ARBA" id="ARBA00022737"/>
    </source>
</evidence>
<keyword evidence="1" id="KW-0147">Chitin-binding</keyword>
<organism evidence="8 9">
    <name type="scientific">Megaselia scalaris</name>
    <name type="common">Humpbacked fly</name>
    <name type="synonym">Phora scalaris</name>
    <dbReference type="NCBI Taxonomy" id="36166"/>
    <lineage>
        <taxon>Eukaryota</taxon>
        <taxon>Metazoa</taxon>
        <taxon>Ecdysozoa</taxon>
        <taxon>Arthropoda</taxon>
        <taxon>Hexapoda</taxon>
        <taxon>Insecta</taxon>
        <taxon>Pterygota</taxon>
        <taxon>Neoptera</taxon>
        <taxon>Endopterygota</taxon>
        <taxon>Diptera</taxon>
        <taxon>Brachycera</taxon>
        <taxon>Muscomorpha</taxon>
        <taxon>Platypezoidea</taxon>
        <taxon>Phoridae</taxon>
        <taxon>Megaseliini</taxon>
        <taxon>Megaselia</taxon>
    </lineage>
</organism>
<dbReference type="SMART" id="SM00494">
    <property type="entry name" value="ChtBD2"/>
    <property type="match status" value="2"/>
</dbReference>
<dbReference type="InterPro" id="IPR051940">
    <property type="entry name" value="Chitin_bind-dev_reg"/>
</dbReference>
<dbReference type="EMBL" id="CAQQ02123896">
    <property type="status" value="NOT_ANNOTATED_CDS"/>
    <property type="molecule type" value="Genomic_DNA"/>
</dbReference>
<sequence>MSSISGILSQSDIDEICLQRADEGLDYLAHPNDCSSYIICDNPASLGSCEEFYFNEEAQTCDYKENVQCDNVEPEPQPEPEPETEPPTEAQTTIITTTTETTTTSTTAELVPQTTLPTTKEVEIETTLSSASTTSPLESVLCPEVSHEIVFKADPDSCLNYYLCFNGVAMPMKCADNLHFNSEKQKCDFKENVRCRLGIPTCEIYMNEFFPHESSCNLFYYCRYGHLVSSNVHTFIIGMRKNMNVK</sequence>
<dbReference type="InterPro" id="IPR002557">
    <property type="entry name" value="Chitin-bd_dom"/>
</dbReference>
<evidence type="ECO:0000313" key="8">
    <source>
        <dbReference type="EnsemblMetazoa" id="MESCA003854-PA"/>
    </source>
</evidence>
<feature type="domain" description="Chitin-binding type-2" evidence="7">
    <location>
        <begin position="139"/>
        <end position="197"/>
    </location>
</feature>
<evidence type="ECO:0000256" key="6">
    <source>
        <dbReference type="SAM" id="MobiDB-lite"/>
    </source>
</evidence>
<evidence type="ECO:0000256" key="2">
    <source>
        <dbReference type="ARBA" id="ARBA00022729"/>
    </source>
</evidence>
<dbReference type="InterPro" id="IPR036508">
    <property type="entry name" value="Chitin-bd_dom_sf"/>
</dbReference>
<dbReference type="GO" id="GO:0005576">
    <property type="term" value="C:extracellular region"/>
    <property type="evidence" value="ECO:0007669"/>
    <property type="project" value="InterPro"/>
</dbReference>
<reference evidence="8" key="2">
    <citation type="submission" date="2015-06" db="UniProtKB">
        <authorList>
            <consortium name="EnsemblMetazoa"/>
        </authorList>
    </citation>
    <scope>IDENTIFICATION</scope>
</reference>
<reference evidence="9" key="1">
    <citation type="submission" date="2013-02" db="EMBL/GenBank/DDBJ databases">
        <authorList>
            <person name="Hughes D."/>
        </authorList>
    </citation>
    <scope>NUCLEOTIDE SEQUENCE</scope>
    <source>
        <strain>Durham</strain>
        <strain evidence="9">NC isolate 2 -- Noor lab</strain>
    </source>
</reference>
<proteinExistence type="predicted"/>
<evidence type="ECO:0000256" key="5">
    <source>
        <dbReference type="ARBA" id="ARBA00023180"/>
    </source>
</evidence>
<feature type="region of interest" description="Disordered" evidence="6">
    <location>
        <begin position="69"/>
        <end position="90"/>
    </location>
</feature>
<dbReference type="SUPFAM" id="SSF57625">
    <property type="entry name" value="Invertebrate chitin-binding proteins"/>
    <property type="match status" value="2"/>
</dbReference>
<dbReference type="AlphaFoldDB" id="T1GK39"/>
<dbReference type="Proteomes" id="UP000015102">
    <property type="component" value="Unassembled WGS sequence"/>
</dbReference>
<feature type="domain" description="Chitin-binding type-2" evidence="7">
    <location>
        <begin position="14"/>
        <end position="71"/>
    </location>
</feature>
<dbReference type="GO" id="GO:0008061">
    <property type="term" value="F:chitin binding"/>
    <property type="evidence" value="ECO:0007669"/>
    <property type="project" value="UniProtKB-KW"/>
</dbReference>
<evidence type="ECO:0000313" key="9">
    <source>
        <dbReference type="Proteomes" id="UP000015102"/>
    </source>
</evidence>
<name>T1GK39_MEGSC</name>
<dbReference type="EnsemblMetazoa" id="MESCA003854-RA">
    <property type="protein sequence ID" value="MESCA003854-PA"/>
    <property type="gene ID" value="MESCA003854"/>
</dbReference>
<evidence type="ECO:0000256" key="1">
    <source>
        <dbReference type="ARBA" id="ARBA00022669"/>
    </source>
</evidence>
<accession>T1GK39</accession>
<dbReference type="Pfam" id="PF01607">
    <property type="entry name" value="CBM_14"/>
    <property type="match status" value="2"/>
</dbReference>